<evidence type="ECO:0000313" key="1">
    <source>
        <dbReference type="EMBL" id="CAA9478870.1"/>
    </source>
</evidence>
<protein>
    <submittedName>
        <fullName evidence="1">Uncharacterized protein</fullName>
    </submittedName>
</protein>
<proteinExistence type="predicted"/>
<dbReference type="AlphaFoldDB" id="A0A6J4RQ39"/>
<dbReference type="EMBL" id="CADCVL010000218">
    <property type="protein sequence ID" value="CAA9478870.1"/>
    <property type="molecule type" value="Genomic_DNA"/>
</dbReference>
<gene>
    <name evidence="1" type="ORF">AVDCRST_MAG65-1324</name>
</gene>
<accession>A0A6J4RQ39</accession>
<name>A0A6J4RQ39_9ACTN</name>
<sequence length="96" mass="10975">MQRSRVRLPAAVRPPYTVFVNGVEQREGVDYEVVDGVLEFAVSLQKEKRLSIWRWFWGAWGIGTYGKNDQVDVAWQVGGRPRIAHALDIEVHDPQA</sequence>
<organism evidence="1">
    <name type="scientific">uncultured Solirubrobacteraceae bacterium</name>
    <dbReference type="NCBI Taxonomy" id="1162706"/>
    <lineage>
        <taxon>Bacteria</taxon>
        <taxon>Bacillati</taxon>
        <taxon>Actinomycetota</taxon>
        <taxon>Thermoleophilia</taxon>
        <taxon>Solirubrobacterales</taxon>
        <taxon>Solirubrobacteraceae</taxon>
        <taxon>environmental samples</taxon>
    </lineage>
</organism>
<reference evidence="1" key="1">
    <citation type="submission" date="2020-02" db="EMBL/GenBank/DDBJ databases">
        <authorList>
            <person name="Meier V. D."/>
        </authorList>
    </citation>
    <scope>NUCLEOTIDE SEQUENCE</scope>
    <source>
        <strain evidence="1">AVDCRST_MAG65</strain>
    </source>
</reference>